<dbReference type="PANTHER" id="PTHR30146:SF148">
    <property type="entry name" value="HTH-TYPE TRANSCRIPTIONAL REPRESSOR PURR-RELATED"/>
    <property type="match status" value="1"/>
</dbReference>
<dbReference type="SMART" id="SM00354">
    <property type="entry name" value="HTH_LACI"/>
    <property type="match status" value="1"/>
</dbReference>
<gene>
    <name evidence="6" type="ORF">UFOPK1961_00395</name>
    <name evidence="7" type="ORF">UFOPK3364_00404</name>
</gene>
<dbReference type="PROSITE" id="PS00356">
    <property type="entry name" value="HTH_LACI_1"/>
    <property type="match status" value="1"/>
</dbReference>
<dbReference type="AlphaFoldDB" id="A0A6J7D4Q4"/>
<dbReference type="PANTHER" id="PTHR30146">
    <property type="entry name" value="LACI-RELATED TRANSCRIPTIONAL REPRESSOR"/>
    <property type="match status" value="1"/>
</dbReference>
<evidence type="ECO:0000313" key="6">
    <source>
        <dbReference type="EMBL" id="CAB4625118.1"/>
    </source>
</evidence>
<accession>A0A6J7D4Q4</accession>
<dbReference type="PROSITE" id="PS50932">
    <property type="entry name" value="HTH_LACI_2"/>
    <property type="match status" value="1"/>
</dbReference>
<proteinExistence type="predicted"/>
<evidence type="ECO:0000259" key="5">
    <source>
        <dbReference type="PROSITE" id="PS50932"/>
    </source>
</evidence>
<organism evidence="7">
    <name type="scientific">freshwater metagenome</name>
    <dbReference type="NCBI Taxonomy" id="449393"/>
    <lineage>
        <taxon>unclassified sequences</taxon>
        <taxon>metagenomes</taxon>
        <taxon>ecological metagenomes</taxon>
    </lineage>
</organism>
<dbReference type="Gene3D" id="3.40.50.2300">
    <property type="match status" value="2"/>
</dbReference>
<dbReference type="Pfam" id="PF00356">
    <property type="entry name" value="LacI"/>
    <property type="match status" value="1"/>
</dbReference>
<dbReference type="EMBL" id="CAEZVJ010000030">
    <property type="protein sequence ID" value="CAB4625118.1"/>
    <property type="molecule type" value="Genomic_DNA"/>
</dbReference>
<dbReference type="GO" id="GO:0003700">
    <property type="term" value="F:DNA-binding transcription factor activity"/>
    <property type="evidence" value="ECO:0007669"/>
    <property type="project" value="TreeGrafter"/>
</dbReference>
<sequence>MVSISEVAEHAGVSRTTVSHALSGKRKVSAAVRDRVIASKQSLGYVPSRSAQNLALGSTRIIALVVPDIGNGYFAELAQGVETTAVERGYNVILCTTGFDDARELKYLSMVQSRAVDGLVYAAGAPPTDSALADLLGGIPLIFVDEEIPNTRFGSVVSDNYAGGQYVAEHLIGLGHRSAVVLAVEGDPVTSERRVAGFIDTWRAAGLRDPLTGIGDYTEQRGRTAVRPHLASLASGAATAVFATNDLMAFGVLNELRDAGIRVPEDVSVVGFDDSPAAKYCYPGLTTVRQDVLGLGKTATDALLDALESREQPVADQVTLPVALIERQTTARRVDS</sequence>
<name>A0A6J7D4Q4_9ZZZZ</name>
<dbReference type="GO" id="GO:0000976">
    <property type="term" value="F:transcription cis-regulatory region binding"/>
    <property type="evidence" value="ECO:0007669"/>
    <property type="project" value="TreeGrafter"/>
</dbReference>
<dbReference type="CDD" id="cd06267">
    <property type="entry name" value="PBP1_LacI_sugar_binding-like"/>
    <property type="match status" value="1"/>
</dbReference>
<dbReference type="SUPFAM" id="SSF53822">
    <property type="entry name" value="Periplasmic binding protein-like I"/>
    <property type="match status" value="1"/>
</dbReference>
<evidence type="ECO:0000313" key="7">
    <source>
        <dbReference type="EMBL" id="CAB4863984.1"/>
    </source>
</evidence>
<keyword evidence="1" id="KW-0678">Repressor</keyword>
<dbReference type="SUPFAM" id="SSF47413">
    <property type="entry name" value="lambda repressor-like DNA-binding domains"/>
    <property type="match status" value="1"/>
</dbReference>
<dbReference type="CDD" id="cd01392">
    <property type="entry name" value="HTH_LacI"/>
    <property type="match status" value="1"/>
</dbReference>
<keyword evidence="4" id="KW-0804">Transcription</keyword>
<dbReference type="EMBL" id="CAFBLO010000025">
    <property type="protein sequence ID" value="CAB4863984.1"/>
    <property type="molecule type" value="Genomic_DNA"/>
</dbReference>
<evidence type="ECO:0000256" key="2">
    <source>
        <dbReference type="ARBA" id="ARBA00023015"/>
    </source>
</evidence>
<feature type="domain" description="HTH lacI-type" evidence="5">
    <location>
        <begin position="2"/>
        <end position="56"/>
    </location>
</feature>
<dbReference type="InterPro" id="IPR000843">
    <property type="entry name" value="HTH_LacI"/>
</dbReference>
<dbReference type="InterPro" id="IPR046335">
    <property type="entry name" value="LacI/GalR-like_sensor"/>
</dbReference>
<reference evidence="7" key="1">
    <citation type="submission" date="2020-05" db="EMBL/GenBank/DDBJ databases">
        <authorList>
            <person name="Chiriac C."/>
            <person name="Salcher M."/>
            <person name="Ghai R."/>
            <person name="Kavagutti S V."/>
        </authorList>
    </citation>
    <scope>NUCLEOTIDE SEQUENCE</scope>
</reference>
<evidence type="ECO:0000256" key="4">
    <source>
        <dbReference type="ARBA" id="ARBA00023163"/>
    </source>
</evidence>
<protein>
    <submittedName>
        <fullName evidence="7">Unannotated protein</fullName>
    </submittedName>
</protein>
<dbReference type="InterPro" id="IPR010982">
    <property type="entry name" value="Lambda_DNA-bd_dom_sf"/>
</dbReference>
<dbReference type="InterPro" id="IPR028082">
    <property type="entry name" value="Peripla_BP_I"/>
</dbReference>
<keyword evidence="2" id="KW-0805">Transcription regulation</keyword>
<evidence type="ECO:0000256" key="3">
    <source>
        <dbReference type="ARBA" id="ARBA00023125"/>
    </source>
</evidence>
<dbReference type="Pfam" id="PF13377">
    <property type="entry name" value="Peripla_BP_3"/>
    <property type="match status" value="1"/>
</dbReference>
<dbReference type="Gene3D" id="1.10.260.40">
    <property type="entry name" value="lambda repressor-like DNA-binding domains"/>
    <property type="match status" value="1"/>
</dbReference>
<evidence type="ECO:0000256" key="1">
    <source>
        <dbReference type="ARBA" id="ARBA00022491"/>
    </source>
</evidence>
<keyword evidence="3" id="KW-0238">DNA-binding</keyword>